<accession>A0ABQ5JF34</accession>
<reference evidence="1" key="1">
    <citation type="journal article" date="2022" name="Int. J. Mol. Sci.">
        <title>Draft Genome of Tanacetum Coccineum: Genomic Comparison of Closely Related Tanacetum-Family Plants.</title>
        <authorList>
            <person name="Yamashiro T."/>
            <person name="Shiraishi A."/>
            <person name="Nakayama K."/>
            <person name="Satake H."/>
        </authorList>
    </citation>
    <scope>NUCLEOTIDE SEQUENCE</scope>
</reference>
<dbReference type="Proteomes" id="UP001151760">
    <property type="component" value="Unassembled WGS sequence"/>
</dbReference>
<dbReference type="EMBL" id="BQNB010021862">
    <property type="protein sequence ID" value="GJU10791.1"/>
    <property type="molecule type" value="Genomic_DNA"/>
</dbReference>
<sequence>MVVQILCFSINYKYPFAVGLTLAFVTDIMACRGGRFDESIAESSHGRRRSNVINQVPRDPSKRTMITLDGGGFTATTIRMIIYIFKNMFSGSWTTWNEVNRSARDELWALFKAFFQWGVVDDVLVREVWEGCMRKLYPNLMSKARDESIKMAQLDGVQFDGYEFSILKPYNPEWIKSTYWEDMVDRVWNTNSWNMLTVNRGVWFLTYCCNKGRLIAAARAFGIECVKFEWLPVLYNAKYRNLIGSCVTRLLKHLPVSYVSESTEGVANILEKLLSSENKDEPLMAYQFAFDLNEYECKAFMLSVRDHLSIPKLNLEQPIAIETDTRLNVTQLK</sequence>
<protein>
    <submittedName>
        <fullName evidence="1">Uncharacterized protein</fullName>
    </submittedName>
</protein>
<evidence type="ECO:0000313" key="1">
    <source>
        <dbReference type="EMBL" id="GJU10791.1"/>
    </source>
</evidence>
<reference evidence="1" key="2">
    <citation type="submission" date="2022-01" db="EMBL/GenBank/DDBJ databases">
        <authorList>
            <person name="Yamashiro T."/>
            <person name="Shiraishi A."/>
            <person name="Satake H."/>
            <person name="Nakayama K."/>
        </authorList>
    </citation>
    <scope>NUCLEOTIDE SEQUENCE</scope>
</reference>
<evidence type="ECO:0000313" key="2">
    <source>
        <dbReference type="Proteomes" id="UP001151760"/>
    </source>
</evidence>
<organism evidence="1 2">
    <name type="scientific">Tanacetum coccineum</name>
    <dbReference type="NCBI Taxonomy" id="301880"/>
    <lineage>
        <taxon>Eukaryota</taxon>
        <taxon>Viridiplantae</taxon>
        <taxon>Streptophyta</taxon>
        <taxon>Embryophyta</taxon>
        <taxon>Tracheophyta</taxon>
        <taxon>Spermatophyta</taxon>
        <taxon>Magnoliopsida</taxon>
        <taxon>eudicotyledons</taxon>
        <taxon>Gunneridae</taxon>
        <taxon>Pentapetalae</taxon>
        <taxon>asterids</taxon>
        <taxon>campanulids</taxon>
        <taxon>Asterales</taxon>
        <taxon>Asteraceae</taxon>
        <taxon>Asteroideae</taxon>
        <taxon>Anthemideae</taxon>
        <taxon>Anthemidinae</taxon>
        <taxon>Tanacetum</taxon>
    </lineage>
</organism>
<proteinExistence type="predicted"/>
<gene>
    <name evidence="1" type="ORF">Tco_1133187</name>
</gene>
<keyword evidence="2" id="KW-1185">Reference proteome</keyword>
<name>A0ABQ5JF34_9ASTR</name>
<comment type="caution">
    <text evidence="1">The sequence shown here is derived from an EMBL/GenBank/DDBJ whole genome shotgun (WGS) entry which is preliminary data.</text>
</comment>